<accession>A0ACC0AKX8</accession>
<comment type="caution">
    <text evidence="1">The sequence shown here is derived from an EMBL/GenBank/DDBJ whole genome shotgun (WGS) entry which is preliminary data.</text>
</comment>
<evidence type="ECO:0000313" key="1">
    <source>
        <dbReference type="EMBL" id="KAI5660151.1"/>
    </source>
</evidence>
<sequence>MGTFDTAEDAARAYDDAARTLRGPNARTNFELPENFDDDDDDVIDNYSEPFSFEEACRTDDEPQGLVGALKAKLFNDHHHQITTTTTTNSSNFDLPRAFPFNKITNKSEPISRIVQESKNLMLEHDFEPSLEKIEDLWQGQGQGQICTIPMPAASTMVWPNANNQQELNWDLPIFGTNNNIGSSNDDQWTIPMASSTQLATVDLAYSLPGSGNHHQQHVDMLQVQEFVSQMTDQQILHCENNNWSAGAVSHVG</sequence>
<evidence type="ECO:0000313" key="2">
    <source>
        <dbReference type="Proteomes" id="UP001060085"/>
    </source>
</evidence>
<proteinExistence type="predicted"/>
<protein>
    <submittedName>
        <fullName evidence="1">Uncharacterized protein</fullName>
    </submittedName>
</protein>
<reference evidence="2" key="1">
    <citation type="journal article" date="2023" name="Nat. Plants">
        <title>Single-cell RNA sequencing provides a high-resolution roadmap for understanding the multicellular compartmentation of specialized metabolism.</title>
        <authorList>
            <person name="Sun S."/>
            <person name="Shen X."/>
            <person name="Li Y."/>
            <person name="Li Y."/>
            <person name="Wang S."/>
            <person name="Li R."/>
            <person name="Zhang H."/>
            <person name="Shen G."/>
            <person name="Guo B."/>
            <person name="Wei J."/>
            <person name="Xu J."/>
            <person name="St-Pierre B."/>
            <person name="Chen S."/>
            <person name="Sun C."/>
        </authorList>
    </citation>
    <scope>NUCLEOTIDE SEQUENCE [LARGE SCALE GENOMIC DNA]</scope>
</reference>
<gene>
    <name evidence="1" type="ORF">M9H77_28944</name>
</gene>
<dbReference type="Proteomes" id="UP001060085">
    <property type="component" value="Linkage Group LG06"/>
</dbReference>
<organism evidence="1 2">
    <name type="scientific">Catharanthus roseus</name>
    <name type="common">Madagascar periwinkle</name>
    <name type="synonym">Vinca rosea</name>
    <dbReference type="NCBI Taxonomy" id="4058"/>
    <lineage>
        <taxon>Eukaryota</taxon>
        <taxon>Viridiplantae</taxon>
        <taxon>Streptophyta</taxon>
        <taxon>Embryophyta</taxon>
        <taxon>Tracheophyta</taxon>
        <taxon>Spermatophyta</taxon>
        <taxon>Magnoliopsida</taxon>
        <taxon>eudicotyledons</taxon>
        <taxon>Gunneridae</taxon>
        <taxon>Pentapetalae</taxon>
        <taxon>asterids</taxon>
        <taxon>lamiids</taxon>
        <taxon>Gentianales</taxon>
        <taxon>Apocynaceae</taxon>
        <taxon>Rauvolfioideae</taxon>
        <taxon>Vinceae</taxon>
        <taxon>Catharanthinae</taxon>
        <taxon>Catharanthus</taxon>
    </lineage>
</organism>
<keyword evidence="2" id="KW-1185">Reference proteome</keyword>
<dbReference type="EMBL" id="CM044706">
    <property type="protein sequence ID" value="KAI5660151.1"/>
    <property type="molecule type" value="Genomic_DNA"/>
</dbReference>
<name>A0ACC0AKX8_CATRO</name>